<sequence>MINTNRGLGKYILFTILTLGIYGYWFIYKLAQDVNIMCDGDGKKTGGLLKFILLSIITCGIYAWFWYYNIGNRLAENASRYKLHFSENGTSVLMWFIFGAFLCGIGPFVAMNILIKNTNALALKYNEKQTSTGYSSGIN</sequence>
<keyword evidence="1" id="KW-0472">Membrane</keyword>
<feature type="domain" description="DUF4234" evidence="2">
    <location>
        <begin position="6"/>
        <end position="76"/>
    </location>
</feature>
<proteinExistence type="predicted"/>
<feature type="transmembrane region" description="Helical" evidence="1">
    <location>
        <begin position="48"/>
        <end position="67"/>
    </location>
</feature>
<accession>A0ABN1JRB8</accession>
<name>A0ABN1JRB8_9CLOT</name>
<keyword evidence="1" id="KW-1133">Transmembrane helix</keyword>
<organism evidence="3 4">
    <name type="scientific">Clostridium oceanicum</name>
    <dbReference type="NCBI Taxonomy" id="1543"/>
    <lineage>
        <taxon>Bacteria</taxon>
        <taxon>Bacillati</taxon>
        <taxon>Bacillota</taxon>
        <taxon>Clostridia</taxon>
        <taxon>Eubacteriales</taxon>
        <taxon>Clostridiaceae</taxon>
        <taxon>Clostridium</taxon>
    </lineage>
</organism>
<keyword evidence="1" id="KW-0812">Transmembrane</keyword>
<evidence type="ECO:0000313" key="4">
    <source>
        <dbReference type="Proteomes" id="UP001501510"/>
    </source>
</evidence>
<feature type="transmembrane region" description="Helical" evidence="1">
    <location>
        <begin position="92"/>
        <end position="115"/>
    </location>
</feature>
<evidence type="ECO:0000313" key="3">
    <source>
        <dbReference type="EMBL" id="GAA0744723.1"/>
    </source>
</evidence>
<dbReference type="EMBL" id="BAAACG010000013">
    <property type="protein sequence ID" value="GAA0744723.1"/>
    <property type="molecule type" value="Genomic_DNA"/>
</dbReference>
<gene>
    <name evidence="3" type="ORF">GCM10008906_29990</name>
</gene>
<keyword evidence="4" id="KW-1185">Reference proteome</keyword>
<dbReference type="InterPro" id="IPR025328">
    <property type="entry name" value="DUF4234"/>
</dbReference>
<evidence type="ECO:0000256" key="1">
    <source>
        <dbReference type="SAM" id="Phobius"/>
    </source>
</evidence>
<feature type="transmembrane region" description="Helical" evidence="1">
    <location>
        <begin position="12"/>
        <end position="28"/>
    </location>
</feature>
<dbReference type="Pfam" id="PF14018">
    <property type="entry name" value="DUF4234"/>
    <property type="match status" value="1"/>
</dbReference>
<evidence type="ECO:0000259" key="2">
    <source>
        <dbReference type="Pfam" id="PF14018"/>
    </source>
</evidence>
<dbReference type="RefSeq" id="WP_343762794.1">
    <property type="nucleotide sequence ID" value="NZ_BAAACG010000013.1"/>
</dbReference>
<reference evidence="3 4" key="1">
    <citation type="journal article" date="2019" name="Int. J. Syst. Evol. Microbiol.">
        <title>The Global Catalogue of Microorganisms (GCM) 10K type strain sequencing project: providing services to taxonomists for standard genome sequencing and annotation.</title>
        <authorList>
            <consortium name="The Broad Institute Genomics Platform"/>
            <consortium name="The Broad Institute Genome Sequencing Center for Infectious Disease"/>
            <person name="Wu L."/>
            <person name="Ma J."/>
        </authorList>
    </citation>
    <scope>NUCLEOTIDE SEQUENCE [LARGE SCALE GENOMIC DNA]</scope>
    <source>
        <strain evidence="3 4">JCM 1407</strain>
    </source>
</reference>
<comment type="caution">
    <text evidence="3">The sequence shown here is derived from an EMBL/GenBank/DDBJ whole genome shotgun (WGS) entry which is preliminary data.</text>
</comment>
<protein>
    <recommendedName>
        <fullName evidence="2">DUF4234 domain-containing protein</fullName>
    </recommendedName>
</protein>
<dbReference type="Proteomes" id="UP001501510">
    <property type="component" value="Unassembled WGS sequence"/>
</dbReference>